<sequence>MDTRFNQTKLKKLQIFNGAQLKYLAFASMLIDHVNNALITPYLNGQGFLLHLSNLFSILGRIAFPLFVFFL</sequence>
<accession>G5I9F2</accession>
<dbReference type="EMBL" id="ADLN01000001">
    <property type="protein sequence ID" value="EHI61691.1"/>
    <property type="molecule type" value="Genomic_DNA"/>
</dbReference>
<evidence type="ECO:0000256" key="1">
    <source>
        <dbReference type="SAM" id="Phobius"/>
    </source>
</evidence>
<reference evidence="2 3" key="1">
    <citation type="submission" date="2011-08" db="EMBL/GenBank/DDBJ databases">
        <title>The Genome Sequence of Clostridium hathewayi WAL-18680.</title>
        <authorList>
            <consortium name="The Broad Institute Genome Sequencing Platform"/>
            <person name="Earl A."/>
            <person name="Ward D."/>
            <person name="Feldgarden M."/>
            <person name="Gevers D."/>
            <person name="Finegold S.M."/>
            <person name="Summanen P.H."/>
            <person name="Molitoris D.R."/>
            <person name="Song M."/>
            <person name="Daigneault M."/>
            <person name="Allen-Vercoe E."/>
            <person name="Young S.K."/>
            <person name="Zeng Q."/>
            <person name="Gargeya S."/>
            <person name="Fitzgerald M."/>
            <person name="Haas B."/>
            <person name="Abouelleil A."/>
            <person name="Alvarado L."/>
            <person name="Arachchi H.M."/>
            <person name="Berlin A."/>
            <person name="Brown A."/>
            <person name="Chapman S.B."/>
            <person name="Chen Z."/>
            <person name="Dunbar C."/>
            <person name="Freedman E."/>
            <person name="Gearin G."/>
            <person name="Gellesch M."/>
            <person name="Goldberg J."/>
            <person name="Griggs A."/>
            <person name="Gujja S."/>
            <person name="Heiman D."/>
            <person name="Howarth C."/>
            <person name="Larson L."/>
            <person name="Lui A."/>
            <person name="MacDonald P.J.P."/>
            <person name="Montmayeur A."/>
            <person name="Murphy C."/>
            <person name="Neiman D."/>
            <person name="Pearson M."/>
            <person name="Priest M."/>
            <person name="Roberts A."/>
            <person name="Saif S."/>
            <person name="Shea T."/>
            <person name="Shenoy N."/>
            <person name="Sisk P."/>
            <person name="Stolte C."/>
            <person name="Sykes S."/>
            <person name="Wortman J."/>
            <person name="Nusbaum C."/>
            <person name="Birren B."/>
        </authorList>
    </citation>
    <scope>NUCLEOTIDE SEQUENCE [LARGE SCALE GENOMIC DNA]</scope>
    <source>
        <strain evidence="2 3">WAL-18680</strain>
    </source>
</reference>
<evidence type="ECO:0000313" key="2">
    <source>
        <dbReference type="EMBL" id="EHI61691.1"/>
    </source>
</evidence>
<comment type="caution">
    <text evidence="2">The sequence shown here is derived from an EMBL/GenBank/DDBJ whole genome shotgun (WGS) entry which is preliminary data.</text>
</comment>
<organism evidence="2 3">
    <name type="scientific">Hungatella hathewayi WAL-18680</name>
    <dbReference type="NCBI Taxonomy" id="742737"/>
    <lineage>
        <taxon>Bacteria</taxon>
        <taxon>Bacillati</taxon>
        <taxon>Bacillota</taxon>
        <taxon>Clostridia</taxon>
        <taxon>Lachnospirales</taxon>
        <taxon>Lachnospiraceae</taxon>
        <taxon>Hungatella</taxon>
    </lineage>
</organism>
<gene>
    <name evidence="2" type="ORF">HMPREF9473_00142</name>
</gene>
<keyword evidence="1" id="KW-1133">Transmembrane helix</keyword>
<evidence type="ECO:0008006" key="4">
    <source>
        <dbReference type="Google" id="ProtNLM"/>
    </source>
</evidence>
<dbReference type="HOGENOM" id="CLU_2734558_0_0_9"/>
<feature type="transmembrane region" description="Helical" evidence="1">
    <location>
        <begin position="21"/>
        <end position="42"/>
    </location>
</feature>
<protein>
    <recommendedName>
        <fullName evidence="4">Conjugal transfer protein TraX</fullName>
    </recommendedName>
</protein>
<dbReference type="InterPro" id="IPR008875">
    <property type="entry name" value="TraX"/>
</dbReference>
<evidence type="ECO:0000313" key="3">
    <source>
        <dbReference type="Proteomes" id="UP000005384"/>
    </source>
</evidence>
<keyword evidence="3" id="KW-1185">Reference proteome</keyword>
<feature type="transmembrane region" description="Helical" evidence="1">
    <location>
        <begin position="48"/>
        <end position="70"/>
    </location>
</feature>
<proteinExistence type="predicted"/>
<keyword evidence="1" id="KW-0472">Membrane</keyword>
<dbReference type="Pfam" id="PF05857">
    <property type="entry name" value="TraX"/>
    <property type="match status" value="1"/>
</dbReference>
<dbReference type="Proteomes" id="UP000005384">
    <property type="component" value="Unassembled WGS sequence"/>
</dbReference>
<dbReference type="AlphaFoldDB" id="G5I9F2"/>
<keyword evidence="1" id="KW-0812">Transmembrane</keyword>
<name>G5I9F2_9FIRM</name>